<evidence type="ECO:0000313" key="7">
    <source>
        <dbReference type="Proteomes" id="UP001174867"/>
    </source>
</evidence>
<keyword evidence="2" id="KW-0378">Hydrolase</keyword>
<keyword evidence="5" id="KW-0732">Signal</keyword>
<comment type="caution">
    <text evidence="6">The sequence shown here is derived from an EMBL/GenBank/DDBJ whole genome shotgun (WGS) entry which is preliminary data.</text>
</comment>
<accession>A0ABT8PSI3</accession>
<protein>
    <recommendedName>
        <fullName evidence="8">Alpha-galactosidase</fullName>
    </recommendedName>
</protein>
<comment type="similarity">
    <text evidence="1">Belongs to the glycosyl hydrolase 27 family.</text>
</comment>
<name>A0ABT8PSI3_9ENTR</name>
<dbReference type="Gene3D" id="3.20.20.70">
    <property type="entry name" value="Aldolase class I"/>
    <property type="match status" value="1"/>
</dbReference>
<dbReference type="InterPro" id="IPR017853">
    <property type="entry name" value="GH"/>
</dbReference>
<dbReference type="PANTHER" id="PTHR11452">
    <property type="entry name" value="ALPHA-GALACTOSIDASE/ALPHA-N-ACETYLGALACTOSAMINIDASE"/>
    <property type="match status" value="1"/>
</dbReference>
<evidence type="ECO:0000256" key="4">
    <source>
        <dbReference type="SAM" id="MobiDB-lite"/>
    </source>
</evidence>
<evidence type="ECO:0000313" key="6">
    <source>
        <dbReference type="EMBL" id="MDN8599150.1"/>
    </source>
</evidence>
<feature type="chain" id="PRO_5046391217" description="Alpha-galactosidase" evidence="5">
    <location>
        <begin position="27"/>
        <end position="979"/>
    </location>
</feature>
<dbReference type="InterPro" id="IPR002241">
    <property type="entry name" value="Glyco_hydro_27"/>
</dbReference>
<dbReference type="Gene3D" id="2.60.40.1180">
    <property type="entry name" value="Golgi alpha-mannosidase II"/>
    <property type="match status" value="1"/>
</dbReference>
<feature type="region of interest" description="Disordered" evidence="4">
    <location>
        <begin position="928"/>
        <end position="960"/>
    </location>
</feature>
<dbReference type="RefSeq" id="WP_301697802.1">
    <property type="nucleotide sequence ID" value="NZ_JAUJYW010000003.1"/>
</dbReference>
<dbReference type="SUPFAM" id="SSF51445">
    <property type="entry name" value="(Trans)glycosidases"/>
    <property type="match status" value="1"/>
</dbReference>
<dbReference type="Gene3D" id="2.60.120.260">
    <property type="entry name" value="Galactose-binding domain-like"/>
    <property type="match status" value="1"/>
</dbReference>
<feature type="compositionally biased region" description="Basic and acidic residues" evidence="4">
    <location>
        <begin position="945"/>
        <end position="956"/>
    </location>
</feature>
<evidence type="ECO:0000256" key="3">
    <source>
        <dbReference type="ARBA" id="ARBA00023295"/>
    </source>
</evidence>
<proteinExistence type="inferred from homology"/>
<keyword evidence="7" id="KW-1185">Reference proteome</keyword>
<sequence>MKQNGRRPSRLAAGLLMFFLIPCAYAAQFQQQGNHVSIQHGDYTLRYNLEKGEGDLLWRSTPLITQFHSEAQLQRPTYTLNSTQATQRTPQWQTVTDKRWGQGNKLVLTSRFADGQTLTTRFWFFDRSPWLLTDMEVSASSALTVTKLLPITAAFADIASGDDKRIYTTPYTNNFDFGVAPVNQFGQSQNGTDRFANPQEPMVTFNGISHWVTALFDNQNHHGLIAGAATVQKWKSSQQLGEADRVNGPLSRFALYNWGGEQTGKQVASDLFFIGYFSDYRDGLETYGKVYNQGEPGMSWQGTAPMGFNAFYSHDSYGKASDMYAITDYIAQQLKPLGYEYVNMDGGFQPDGYPQGMTAFTSYVHKKGLKAGGYLTPFTIYENWLDLPVDNTGYTHRDACLKDSNGKLVKTYLNSYALDMSHPAAQYIVRRNIKNYIDWDFDYIKLDFLDMGLYEGQHHDSAVNGIQNYRIGMKIMRDEVLKAQRPIFLDASISPLLPAAFTQGRRTACDTSLGVANYSGIERQAFNTALSWWSNNTLYRFNDADMFMPEQLLQGDSRSGQRAALRLATAVAMDGGHWLAGDNFPFTDEDRSAWLANTSLLKLATSGRAARPLTMSNVYHLAEHSPEVLVQHADDSSVYVALTNWGDKDKEWQLSASTLGLKGSSPWQVTSLYEGIRWQQNSDDIRYQLPAGGTAILHFTRTTLQPTLPPPDIAKGASLTAEDKAYTLTLSQPTRVNQVVIEEPAPFTIRNYTLSWHDGKQWRPLTRGYLIGDNRTMSFPAVSTTQLRLSYLDAKGKVQMPRIKVYDTTSAVPSMHIVKDSPQFGEKRFDLQGKNQLMQTFTLTHTDLPKLDFWLFENYVNAVPADNFRVQIVQLDEQDNPTKQLFSAALPPFNLPASPAIYSVWPRLTGLDINKRYAIIFSSQRSEASDSRGTNSYGTLSSPKAHNEGSKLRRTVDGGVSWQDEPSHNLLFTVYSAGK</sequence>
<reference evidence="6 7" key="1">
    <citation type="submission" date="2023-07" db="EMBL/GenBank/DDBJ databases">
        <title>Citrobacter selenititolerans sp. nov., isolated from seleniferous soil.</title>
        <authorList>
            <person name="Zhang S."/>
            <person name="Li K."/>
            <person name="Peng J."/>
            <person name="Wang H."/>
            <person name="Sun J."/>
            <person name="Guo Y."/>
        </authorList>
    </citation>
    <scope>NUCLEOTIDE SEQUENCE [LARGE SCALE GENOMIC DNA]</scope>
    <source>
        <strain evidence="6 7">S2-9</strain>
    </source>
</reference>
<feature type="compositionally biased region" description="Polar residues" evidence="4">
    <location>
        <begin position="928"/>
        <end position="944"/>
    </location>
</feature>
<gene>
    <name evidence="6" type="ORF">Q0A17_06980</name>
</gene>
<evidence type="ECO:0000256" key="2">
    <source>
        <dbReference type="ARBA" id="ARBA00022801"/>
    </source>
</evidence>
<evidence type="ECO:0000256" key="5">
    <source>
        <dbReference type="SAM" id="SignalP"/>
    </source>
</evidence>
<dbReference type="PANTHER" id="PTHR11452:SF75">
    <property type="entry name" value="ALPHA-GALACTOSIDASE MEL1"/>
    <property type="match status" value="1"/>
</dbReference>
<dbReference type="InterPro" id="IPR013780">
    <property type="entry name" value="Glyco_hydro_b"/>
</dbReference>
<dbReference type="Proteomes" id="UP001174867">
    <property type="component" value="Unassembled WGS sequence"/>
</dbReference>
<evidence type="ECO:0008006" key="8">
    <source>
        <dbReference type="Google" id="ProtNLM"/>
    </source>
</evidence>
<dbReference type="SUPFAM" id="SSF51011">
    <property type="entry name" value="Glycosyl hydrolase domain"/>
    <property type="match status" value="1"/>
</dbReference>
<feature type="signal peptide" evidence="5">
    <location>
        <begin position="1"/>
        <end position="26"/>
    </location>
</feature>
<dbReference type="InterPro" id="IPR013785">
    <property type="entry name" value="Aldolase_TIM"/>
</dbReference>
<organism evidence="6 7">
    <name type="scientific">Citrobacter enshiensis</name>
    <dbReference type="NCBI Taxonomy" id="2971264"/>
    <lineage>
        <taxon>Bacteria</taxon>
        <taxon>Pseudomonadati</taxon>
        <taxon>Pseudomonadota</taxon>
        <taxon>Gammaproteobacteria</taxon>
        <taxon>Enterobacterales</taxon>
        <taxon>Enterobacteriaceae</taxon>
        <taxon>Citrobacter</taxon>
    </lineage>
</organism>
<keyword evidence="3" id="KW-0326">Glycosidase</keyword>
<evidence type="ECO:0000256" key="1">
    <source>
        <dbReference type="ARBA" id="ARBA00009743"/>
    </source>
</evidence>
<dbReference type="EMBL" id="JAUJYW010000003">
    <property type="protein sequence ID" value="MDN8599150.1"/>
    <property type="molecule type" value="Genomic_DNA"/>
</dbReference>